<dbReference type="Proteomes" id="UP000887566">
    <property type="component" value="Unplaced"/>
</dbReference>
<evidence type="ECO:0000256" key="2">
    <source>
        <dbReference type="SAM" id="SignalP"/>
    </source>
</evidence>
<feature type="signal peptide" evidence="2">
    <location>
        <begin position="1"/>
        <end position="25"/>
    </location>
</feature>
<dbReference type="WBParaSite" id="PSAMB.scaffold7932size6873.g30730.t1">
    <property type="protein sequence ID" value="PSAMB.scaffold7932size6873.g30730.t1"/>
    <property type="gene ID" value="PSAMB.scaffold7932size6873.g30730"/>
</dbReference>
<accession>A0A914XFX0</accession>
<evidence type="ECO:0000259" key="3">
    <source>
        <dbReference type="PROSITE" id="PS50948"/>
    </source>
</evidence>
<dbReference type="PROSITE" id="PS50948">
    <property type="entry name" value="PAN"/>
    <property type="match status" value="1"/>
</dbReference>
<feature type="domain" description="Apple" evidence="3">
    <location>
        <begin position="362"/>
        <end position="456"/>
    </location>
</feature>
<keyword evidence="4" id="KW-1185">Reference proteome</keyword>
<evidence type="ECO:0000313" key="4">
    <source>
        <dbReference type="Proteomes" id="UP000887566"/>
    </source>
</evidence>
<organism evidence="4 5">
    <name type="scientific">Plectus sambesii</name>
    <dbReference type="NCBI Taxonomy" id="2011161"/>
    <lineage>
        <taxon>Eukaryota</taxon>
        <taxon>Metazoa</taxon>
        <taxon>Ecdysozoa</taxon>
        <taxon>Nematoda</taxon>
        <taxon>Chromadorea</taxon>
        <taxon>Plectida</taxon>
        <taxon>Plectina</taxon>
        <taxon>Plectoidea</taxon>
        <taxon>Plectidae</taxon>
        <taxon>Plectus</taxon>
    </lineage>
</organism>
<evidence type="ECO:0000256" key="1">
    <source>
        <dbReference type="SAM" id="MobiDB-lite"/>
    </source>
</evidence>
<dbReference type="InterPro" id="IPR003609">
    <property type="entry name" value="Pan_app"/>
</dbReference>
<protein>
    <submittedName>
        <fullName evidence="5">Apple domain-containing protein</fullName>
    </submittedName>
</protein>
<feature type="region of interest" description="Disordered" evidence="1">
    <location>
        <begin position="222"/>
        <end position="263"/>
    </location>
</feature>
<proteinExistence type="predicted"/>
<keyword evidence="2" id="KW-0732">Signal</keyword>
<feature type="chain" id="PRO_5037087720" evidence="2">
    <location>
        <begin position="26"/>
        <end position="456"/>
    </location>
</feature>
<dbReference type="AlphaFoldDB" id="A0A914XFX0"/>
<evidence type="ECO:0000313" key="5">
    <source>
        <dbReference type="WBParaSite" id="PSAMB.scaffold7932size6873.g30730.t1"/>
    </source>
</evidence>
<sequence length="456" mass="47572">MIFKKISSVAVLLITTLVVTPVVQGQSPEEIAAAEQCLANNGAMGGLVHTTIFGFTCAIYVSYPDLPYMGGLSMCNSYLASAGAVCNVVFLKTKDDINYLLSAGLFTTADKFYVGLQQTDTTQGAANGWSWVNYDDSTDPASPPWATGAPNDPTNTKAWAAYTGGDGVVDVSDADFHPTGFLCQCGSPDQASDTTTSTTPLPTTTTTKAVTTTKTTTTTKAPTTTVASTTPTTTKASTTTAAPTTPTTTKASTTAVASTTPTTKKASTTMMALTTVNPTSPANIPEGCIIKSVDPKTKVSSTSYKAVGKRQNCRSVCEATTAFNCVAFTWAGPGTPCILHGPTDQKAYLMTNSKFSLTDLQCAKENLAKTTITTSAWQKAKGGIAADTVTATASKQMPAQSLSHCETFCTMNVLQPKCDFYAFAPATVGAKNCFLFGPGASAAEAESGTFDFYQRN</sequence>
<reference evidence="5" key="1">
    <citation type="submission" date="2022-11" db="UniProtKB">
        <authorList>
            <consortium name="WormBaseParasite"/>
        </authorList>
    </citation>
    <scope>IDENTIFICATION</scope>
</reference>
<name>A0A914XFX0_9BILA</name>